<dbReference type="Pfam" id="PF13822">
    <property type="entry name" value="ACC_epsilon"/>
    <property type="match status" value="1"/>
</dbReference>
<dbReference type="AlphaFoldDB" id="A0A4Q1QWD6"/>
<evidence type="ECO:0000313" key="2">
    <source>
        <dbReference type="Proteomes" id="UP000289482"/>
    </source>
</evidence>
<dbReference type="GeneID" id="95779435"/>
<dbReference type="InterPro" id="IPR032716">
    <property type="entry name" value="ACC_epsilon"/>
</dbReference>
<dbReference type="RefSeq" id="WP_129248273.1">
    <property type="nucleotide sequence ID" value="NZ_JBIRSA010000005.1"/>
</dbReference>
<evidence type="ECO:0000313" key="1">
    <source>
        <dbReference type="EMBL" id="RXS66236.1"/>
    </source>
</evidence>
<gene>
    <name evidence="1" type="ORF">EST54_15855</name>
</gene>
<organism evidence="1 2">
    <name type="scientific">Streptomyces sioyaensis</name>
    <dbReference type="NCBI Taxonomy" id="67364"/>
    <lineage>
        <taxon>Bacteria</taxon>
        <taxon>Bacillati</taxon>
        <taxon>Actinomycetota</taxon>
        <taxon>Actinomycetes</taxon>
        <taxon>Kitasatosporales</taxon>
        <taxon>Streptomycetaceae</taxon>
        <taxon>Streptomyces</taxon>
    </lineage>
</organism>
<reference evidence="1 2" key="1">
    <citation type="submission" date="2019-01" db="EMBL/GenBank/DDBJ databases">
        <title>Draft genome sequences of the type strain Streptomyces sioyaensis DSM 40032 and its novel strain, TM32, a thermotolerant antibiotics-producing actinobacterium.</title>
        <authorList>
            <person name="Nakaew N."/>
            <person name="Lumyong S."/>
            <person name="Sloan W.T."/>
            <person name="Sungthong R."/>
        </authorList>
    </citation>
    <scope>NUCLEOTIDE SEQUENCE [LARGE SCALE GENOMIC DNA]</scope>
    <source>
        <strain evidence="1 2">DSM 40032</strain>
    </source>
</reference>
<dbReference type="GO" id="GO:0003989">
    <property type="term" value="F:acetyl-CoA carboxylase activity"/>
    <property type="evidence" value="ECO:0007669"/>
    <property type="project" value="InterPro"/>
</dbReference>
<dbReference type="EMBL" id="SDIF01000039">
    <property type="protein sequence ID" value="RXS66236.1"/>
    <property type="molecule type" value="Genomic_DNA"/>
</dbReference>
<evidence type="ECO:0008006" key="3">
    <source>
        <dbReference type="Google" id="ProtNLM"/>
    </source>
</evidence>
<dbReference type="GO" id="GO:0004658">
    <property type="term" value="F:propionyl-CoA carboxylase activity"/>
    <property type="evidence" value="ECO:0007669"/>
    <property type="project" value="InterPro"/>
</dbReference>
<keyword evidence="2" id="KW-1185">Reference proteome</keyword>
<accession>A0A4Q1QWD6</accession>
<comment type="caution">
    <text evidence="1">The sequence shown here is derived from an EMBL/GenBank/DDBJ whole genome shotgun (WGS) entry which is preliminary data.</text>
</comment>
<proteinExistence type="predicted"/>
<protein>
    <recommendedName>
        <fullName evidence="3">Acyl-CoA carboxylase subunit epsilon</fullName>
    </recommendedName>
</protein>
<name>A0A4Q1QWD6_9ACTN</name>
<dbReference type="Proteomes" id="UP000289482">
    <property type="component" value="Unassembled WGS sequence"/>
</dbReference>
<sequence length="93" mass="9594">MSARAEEAPVRELLAAGSWRIVRGDPTAEEVAALAVVLGTMLSLRAGAQNGTVHTNVNGARHGAPWHPPTPAYGAATATSWAAGPWPGWRTAA</sequence>